<dbReference type="InterPro" id="IPR008271">
    <property type="entry name" value="Ser/Thr_kinase_AS"/>
</dbReference>
<keyword evidence="2 5" id="KW-0547">Nucleotide-binding</keyword>
<organism evidence="8 9">
    <name type="scientific">Striga asiatica</name>
    <name type="common">Asiatic witchweed</name>
    <name type="synonym">Buchnera asiatica</name>
    <dbReference type="NCBI Taxonomy" id="4170"/>
    <lineage>
        <taxon>Eukaryota</taxon>
        <taxon>Viridiplantae</taxon>
        <taxon>Streptophyta</taxon>
        <taxon>Embryophyta</taxon>
        <taxon>Tracheophyta</taxon>
        <taxon>Spermatophyta</taxon>
        <taxon>Magnoliopsida</taxon>
        <taxon>eudicotyledons</taxon>
        <taxon>Gunneridae</taxon>
        <taxon>Pentapetalae</taxon>
        <taxon>asterids</taxon>
        <taxon>lamiids</taxon>
        <taxon>Lamiales</taxon>
        <taxon>Orobanchaceae</taxon>
        <taxon>Buchnereae</taxon>
        <taxon>Striga</taxon>
    </lineage>
</organism>
<dbReference type="GO" id="GO:0007165">
    <property type="term" value="P:signal transduction"/>
    <property type="evidence" value="ECO:0007669"/>
    <property type="project" value="TreeGrafter"/>
</dbReference>
<keyword evidence="3 8" id="KW-0418">Kinase</keyword>
<dbReference type="EMBL" id="BKCP01004405">
    <property type="protein sequence ID" value="GER30896.1"/>
    <property type="molecule type" value="Genomic_DNA"/>
</dbReference>
<dbReference type="CDD" id="cd06606">
    <property type="entry name" value="STKc_MAPKKK"/>
    <property type="match status" value="1"/>
</dbReference>
<feature type="domain" description="Protein kinase" evidence="7">
    <location>
        <begin position="3"/>
        <end position="265"/>
    </location>
</feature>
<name>A0A5A7PEF6_STRAF</name>
<dbReference type="InterPro" id="IPR052751">
    <property type="entry name" value="Plant_MAPKKK"/>
</dbReference>
<dbReference type="GO" id="GO:0005524">
    <property type="term" value="F:ATP binding"/>
    <property type="evidence" value="ECO:0007669"/>
    <property type="project" value="UniProtKB-UniRule"/>
</dbReference>
<proteinExistence type="inferred from homology"/>
<evidence type="ECO:0000256" key="6">
    <source>
        <dbReference type="RuleBase" id="RU000304"/>
    </source>
</evidence>
<evidence type="ECO:0000259" key="7">
    <source>
        <dbReference type="PROSITE" id="PS50011"/>
    </source>
</evidence>
<comment type="caution">
    <text evidence="8">The sequence shown here is derived from an EMBL/GenBank/DDBJ whole genome shotgun (WGS) entry which is preliminary data.</text>
</comment>
<comment type="similarity">
    <text evidence="6">Belongs to the protein kinase superfamily.</text>
</comment>
<keyword evidence="6" id="KW-0723">Serine/threonine-protein kinase</keyword>
<dbReference type="OrthoDB" id="8693905at2759"/>
<dbReference type="InterPro" id="IPR017441">
    <property type="entry name" value="Protein_kinase_ATP_BS"/>
</dbReference>
<reference evidence="9" key="1">
    <citation type="journal article" date="2019" name="Curr. Biol.">
        <title>Genome Sequence of Striga asiatica Provides Insight into the Evolution of Plant Parasitism.</title>
        <authorList>
            <person name="Yoshida S."/>
            <person name="Kim S."/>
            <person name="Wafula E.K."/>
            <person name="Tanskanen J."/>
            <person name="Kim Y.M."/>
            <person name="Honaas L."/>
            <person name="Yang Z."/>
            <person name="Spallek T."/>
            <person name="Conn C.E."/>
            <person name="Ichihashi Y."/>
            <person name="Cheong K."/>
            <person name="Cui S."/>
            <person name="Der J.P."/>
            <person name="Gundlach H."/>
            <person name="Jiao Y."/>
            <person name="Hori C."/>
            <person name="Ishida J.K."/>
            <person name="Kasahara H."/>
            <person name="Kiba T."/>
            <person name="Kim M.S."/>
            <person name="Koo N."/>
            <person name="Laohavisit A."/>
            <person name="Lee Y.H."/>
            <person name="Lumba S."/>
            <person name="McCourt P."/>
            <person name="Mortimer J.C."/>
            <person name="Mutuku J.M."/>
            <person name="Nomura T."/>
            <person name="Sasaki-Sekimoto Y."/>
            <person name="Seto Y."/>
            <person name="Wang Y."/>
            <person name="Wakatake T."/>
            <person name="Sakakibara H."/>
            <person name="Demura T."/>
            <person name="Yamaguchi S."/>
            <person name="Yoneyama K."/>
            <person name="Manabe R.I."/>
            <person name="Nelson D.C."/>
            <person name="Schulman A.H."/>
            <person name="Timko M.P."/>
            <person name="dePamphilis C.W."/>
            <person name="Choi D."/>
            <person name="Shirasu K."/>
        </authorList>
    </citation>
    <scope>NUCLEOTIDE SEQUENCE [LARGE SCALE GENOMIC DNA]</scope>
    <source>
        <strain evidence="9">cv. UVA1</strain>
    </source>
</reference>
<keyword evidence="4 5" id="KW-0067">ATP-binding</keyword>
<dbReference type="PROSITE" id="PS00107">
    <property type="entry name" value="PROTEIN_KINASE_ATP"/>
    <property type="match status" value="1"/>
</dbReference>
<keyword evidence="1" id="KW-0808">Transferase</keyword>
<dbReference type="Gene3D" id="1.10.510.10">
    <property type="entry name" value="Transferase(Phosphotransferase) domain 1"/>
    <property type="match status" value="1"/>
</dbReference>
<dbReference type="InterPro" id="IPR000719">
    <property type="entry name" value="Prot_kinase_dom"/>
</dbReference>
<keyword evidence="9" id="KW-1185">Reference proteome</keyword>
<dbReference type="AlphaFoldDB" id="A0A5A7PEF6"/>
<dbReference type="PROSITE" id="PS00108">
    <property type="entry name" value="PROTEIN_KINASE_ST"/>
    <property type="match status" value="1"/>
</dbReference>
<evidence type="ECO:0000313" key="8">
    <source>
        <dbReference type="EMBL" id="GER30896.1"/>
    </source>
</evidence>
<dbReference type="SUPFAM" id="SSF56112">
    <property type="entry name" value="Protein kinase-like (PK-like)"/>
    <property type="match status" value="1"/>
</dbReference>
<gene>
    <name evidence="8" type="ORF">STAS_06853</name>
</gene>
<evidence type="ECO:0000256" key="1">
    <source>
        <dbReference type="ARBA" id="ARBA00022679"/>
    </source>
</evidence>
<evidence type="ECO:0000256" key="3">
    <source>
        <dbReference type="ARBA" id="ARBA00022777"/>
    </source>
</evidence>
<dbReference type="Pfam" id="PF00069">
    <property type="entry name" value="Pkinase"/>
    <property type="match status" value="1"/>
</dbReference>
<dbReference type="InterPro" id="IPR011009">
    <property type="entry name" value="Kinase-like_dom_sf"/>
</dbReference>
<dbReference type="PROSITE" id="PS50011">
    <property type="entry name" value="PROTEIN_KINASE_DOM"/>
    <property type="match status" value="1"/>
</dbReference>
<dbReference type="Proteomes" id="UP000325081">
    <property type="component" value="Unassembled WGS sequence"/>
</dbReference>
<dbReference type="PANTHER" id="PTHR48011">
    <property type="entry name" value="CCR4-NOT TRANSCRIPTIONAL COMPLEX SUBUNIT CAF120-RELATED"/>
    <property type="match status" value="1"/>
</dbReference>
<dbReference type="SMART" id="SM00220">
    <property type="entry name" value="S_TKc"/>
    <property type="match status" value="1"/>
</dbReference>
<protein>
    <submittedName>
        <fullName evidence="8">Mitogen-activated protein kinase kinase kinase</fullName>
    </submittedName>
</protein>
<evidence type="ECO:0000313" key="9">
    <source>
        <dbReference type="Proteomes" id="UP000325081"/>
    </source>
</evidence>
<evidence type="ECO:0000256" key="5">
    <source>
        <dbReference type="PROSITE-ProRule" id="PRU10141"/>
    </source>
</evidence>
<evidence type="ECO:0000256" key="2">
    <source>
        <dbReference type="ARBA" id="ARBA00022741"/>
    </source>
</evidence>
<dbReference type="GO" id="GO:0004674">
    <property type="term" value="F:protein serine/threonine kinase activity"/>
    <property type="evidence" value="ECO:0007669"/>
    <property type="project" value="UniProtKB-KW"/>
</dbReference>
<feature type="binding site" evidence="5">
    <location>
        <position position="36"/>
    </location>
    <ligand>
        <name>ATP</name>
        <dbReference type="ChEBI" id="CHEBI:30616"/>
    </ligand>
</feature>
<accession>A0A5A7PEF6</accession>
<dbReference type="PANTHER" id="PTHR48011:SF18">
    <property type="entry name" value="MITOGEN-ACTIVATED PROTEIN KINASE KINASE KINASE 19-RELATED"/>
    <property type="match status" value="1"/>
</dbReference>
<sequence length="356" mass="38041">MDWVRGQKLGHGSFATVSLAVSSGGNPSLPPLMAVKSCGASLCSSLSNEKSILQEIGGCPEIIRCFGDSYSLEKDERLYNVLLEYASGGSLADRVKNSGCQGLPEFEIRRHTRALLRGLKHIHGSGYVHCDVKLQNVLLGADGGVRIADFGLAKRSGAAAAAAGKCELRGTPMYMSPEMVAGGEQGQAADVWALGCAVAEMATGRPVWGEFSDAAALMMTIGIGDRVPEAPGNLSGDGRDFLEKCFVKDPSRRWTAEMLLGHPFVGEDDGGAAAWVDERKDAAASISPRCIFDYPEEWASDCSSITCMPPQGYFGEVDIWSPKEPSIKTEAAARLAKLVYERGPDWSVSDGWITVR</sequence>
<evidence type="ECO:0000256" key="4">
    <source>
        <dbReference type="ARBA" id="ARBA00022840"/>
    </source>
</evidence>